<evidence type="ECO:0000256" key="1">
    <source>
        <dbReference type="PROSITE-ProRule" id="PRU00169"/>
    </source>
</evidence>
<name>A0A5B9W3S2_9BACT</name>
<organism evidence="3 4">
    <name type="scientific">Aquisphaera giovannonii</name>
    <dbReference type="NCBI Taxonomy" id="406548"/>
    <lineage>
        <taxon>Bacteria</taxon>
        <taxon>Pseudomonadati</taxon>
        <taxon>Planctomycetota</taxon>
        <taxon>Planctomycetia</taxon>
        <taxon>Isosphaerales</taxon>
        <taxon>Isosphaeraceae</taxon>
        <taxon>Aquisphaera</taxon>
    </lineage>
</organism>
<accession>A0A5B9W3S2</accession>
<dbReference type="PROSITE" id="PS50110">
    <property type="entry name" value="RESPONSE_REGULATORY"/>
    <property type="match status" value="1"/>
</dbReference>
<dbReference type="Proteomes" id="UP000324233">
    <property type="component" value="Chromosome"/>
</dbReference>
<dbReference type="InterPro" id="IPR052893">
    <property type="entry name" value="TCS_response_regulator"/>
</dbReference>
<dbReference type="PANTHER" id="PTHR44520">
    <property type="entry name" value="RESPONSE REGULATOR RCP1-RELATED"/>
    <property type="match status" value="1"/>
</dbReference>
<reference evidence="3 4" key="1">
    <citation type="submission" date="2019-08" db="EMBL/GenBank/DDBJ databases">
        <title>Deep-cultivation of Planctomycetes and their phenomic and genomic characterization uncovers novel biology.</title>
        <authorList>
            <person name="Wiegand S."/>
            <person name="Jogler M."/>
            <person name="Boedeker C."/>
            <person name="Pinto D."/>
            <person name="Vollmers J."/>
            <person name="Rivas-Marin E."/>
            <person name="Kohn T."/>
            <person name="Peeters S.H."/>
            <person name="Heuer A."/>
            <person name="Rast P."/>
            <person name="Oberbeckmann S."/>
            <person name="Bunk B."/>
            <person name="Jeske O."/>
            <person name="Meyerdierks A."/>
            <person name="Storesund J.E."/>
            <person name="Kallscheuer N."/>
            <person name="Luecker S."/>
            <person name="Lage O.M."/>
            <person name="Pohl T."/>
            <person name="Merkel B.J."/>
            <person name="Hornburger P."/>
            <person name="Mueller R.-W."/>
            <person name="Bruemmer F."/>
            <person name="Labrenz M."/>
            <person name="Spormann A.M."/>
            <person name="Op den Camp H."/>
            <person name="Overmann J."/>
            <person name="Amann R."/>
            <person name="Jetten M.S.M."/>
            <person name="Mascher T."/>
            <person name="Medema M.H."/>
            <person name="Devos D.P."/>
            <person name="Kaster A.-K."/>
            <person name="Ovreas L."/>
            <person name="Rohde M."/>
            <person name="Galperin M.Y."/>
            <person name="Jogler C."/>
        </authorList>
    </citation>
    <scope>NUCLEOTIDE SEQUENCE [LARGE SCALE GENOMIC DNA]</scope>
    <source>
        <strain evidence="3 4">OJF2</strain>
    </source>
</reference>
<sequence>MPDPRQLILVVEDSDEHFEAIRRAFRKTGITNPVHRCCDGDEALDYLFRRGRYADPPSVRPAVMLLDLNLPGTDGREVLDHLKADGELRVLPVVVLSTSSNPADIDLCYRTGASSYIVKPVRFDDFLKTVETLKSYWLDTVALPVG</sequence>
<dbReference type="CDD" id="cd17557">
    <property type="entry name" value="REC_Rcp-like"/>
    <property type="match status" value="1"/>
</dbReference>
<gene>
    <name evidence="3" type="primary">rcp1_1</name>
    <name evidence="3" type="ORF">OJF2_38140</name>
</gene>
<dbReference type="Pfam" id="PF00072">
    <property type="entry name" value="Response_reg"/>
    <property type="match status" value="1"/>
</dbReference>
<dbReference type="Gene3D" id="3.40.50.2300">
    <property type="match status" value="1"/>
</dbReference>
<dbReference type="GO" id="GO:0000160">
    <property type="term" value="P:phosphorelay signal transduction system"/>
    <property type="evidence" value="ECO:0007669"/>
    <property type="project" value="InterPro"/>
</dbReference>
<feature type="domain" description="Response regulatory" evidence="2">
    <location>
        <begin position="7"/>
        <end position="134"/>
    </location>
</feature>
<dbReference type="InterPro" id="IPR001789">
    <property type="entry name" value="Sig_transdc_resp-reg_receiver"/>
</dbReference>
<dbReference type="InterPro" id="IPR011006">
    <property type="entry name" value="CheY-like_superfamily"/>
</dbReference>
<evidence type="ECO:0000313" key="4">
    <source>
        <dbReference type="Proteomes" id="UP000324233"/>
    </source>
</evidence>
<keyword evidence="1" id="KW-0597">Phosphoprotein</keyword>
<feature type="modified residue" description="4-aspartylphosphate" evidence="1">
    <location>
        <position position="67"/>
    </location>
</feature>
<dbReference type="EMBL" id="CP042997">
    <property type="protein sequence ID" value="QEH35266.1"/>
    <property type="molecule type" value="Genomic_DNA"/>
</dbReference>
<keyword evidence="4" id="KW-1185">Reference proteome</keyword>
<dbReference type="AlphaFoldDB" id="A0A5B9W3S2"/>
<dbReference type="OrthoDB" id="195863at2"/>
<evidence type="ECO:0000313" key="3">
    <source>
        <dbReference type="EMBL" id="QEH35266.1"/>
    </source>
</evidence>
<proteinExistence type="predicted"/>
<protein>
    <submittedName>
        <fullName evidence="3">Response regulator rcp1</fullName>
    </submittedName>
</protein>
<dbReference type="SMART" id="SM00448">
    <property type="entry name" value="REC"/>
    <property type="match status" value="1"/>
</dbReference>
<dbReference type="SUPFAM" id="SSF52172">
    <property type="entry name" value="CheY-like"/>
    <property type="match status" value="1"/>
</dbReference>
<dbReference type="KEGG" id="agv:OJF2_38140"/>
<evidence type="ECO:0000259" key="2">
    <source>
        <dbReference type="PROSITE" id="PS50110"/>
    </source>
</evidence>
<dbReference type="RefSeq" id="WP_148595088.1">
    <property type="nucleotide sequence ID" value="NZ_CP042997.1"/>
</dbReference>